<accession>A0A1S2PSR4</accession>
<evidence type="ECO:0000256" key="1">
    <source>
        <dbReference type="SAM" id="SignalP"/>
    </source>
</evidence>
<feature type="signal peptide" evidence="1">
    <location>
        <begin position="1"/>
        <end position="27"/>
    </location>
</feature>
<evidence type="ECO:0000313" key="2">
    <source>
        <dbReference type="EMBL" id="OIJ95944.1"/>
    </source>
</evidence>
<sequence>MKLFRWGIAAVATGMSVLAMLPGTAQAEPTASVSVKPTCAFREITGSGNLSNAPESRKAGQNLVTYTTVRNAEPAPLSGVFFDYQMAAPSNHKGAAPTVWWKFNGGSWHHMIMTWYPATKASTAQWEGGDGVLGNLPGNTTRTLEMTVDYPSGATRGFYAGTVLAGAKSCESQLLGAFPVSTAYEPR</sequence>
<dbReference type="EMBL" id="MLYO01000063">
    <property type="protein sequence ID" value="OIJ95944.1"/>
    <property type="molecule type" value="Genomic_DNA"/>
</dbReference>
<dbReference type="OrthoDB" id="4288796at2"/>
<reference evidence="2 3" key="1">
    <citation type="submission" date="2016-10" db="EMBL/GenBank/DDBJ databases">
        <title>Genome sequence of Streptomyces sp. MUSC 1.</title>
        <authorList>
            <person name="Lee L.-H."/>
            <person name="Ser H.-L."/>
            <person name="Law J.W.-F."/>
        </authorList>
    </citation>
    <scope>NUCLEOTIDE SEQUENCE [LARGE SCALE GENOMIC DNA]</scope>
    <source>
        <strain evidence="2 3">MUSC 1</strain>
    </source>
</reference>
<dbReference type="RefSeq" id="WP_071384860.1">
    <property type="nucleotide sequence ID" value="NZ_MLYO01000063.1"/>
</dbReference>
<protein>
    <submittedName>
        <fullName evidence="2">Uncharacterized protein</fullName>
    </submittedName>
</protein>
<proteinExistence type="predicted"/>
<gene>
    <name evidence="2" type="ORF">BIV23_34165</name>
</gene>
<organism evidence="2 3">
    <name type="scientific">Streptomyces monashensis</name>
    <dbReference type="NCBI Taxonomy" id="1678012"/>
    <lineage>
        <taxon>Bacteria</taxon>
        <taxon>Bacillati</taxon>
        <taxon>Actinomycetota</taxon>
        <taxon>Actinomycetes</taxon>
        <taxon>Kitasatosporales</taxon>
        <taxon>Streptomycetaceae</taxon>
        <taxon>Streptomyces</taxon>
    </lineage>
</organism>
<dbReference type="AlphaFoldDB" id="A0A1S2PSR4"/>
<name>A0A1S2PSR4_9ACTN</name>
<evidence type="ECO:0000313" key="3">
    <source>
        <dbReference type="Proteomes" id="UP000179642"/>
    </source>
</evidence>
<keyword evidence="1" id="KW-0732">Signal</keyword>
<dbReference type="Proteomes" id="UP000179642">
    <property type="component" value="Unassembled WGS sequence"/>
</dbReference>
<comment type="caution">
    <text evidence="2">The sequence shown here is derived from an EMBL/GenBank/DDBJ whole genome shotgun (WGS) entry which is preliminary data.</text>
</comment>
<keyword evidence="3" id="KW-1185">Reference proteome</keyword>
<feature type="chain" id="PRO_5010287850" evidence="1">
    <location>
        <begin position="28"/>
        <end position="187"/>
    </location>
</feature>